<dbReference type="EMBL" id="CP109441">
    <property type="protein sequence ID" value="WUV42838.1"/>
    <property type="molecule type" value="Genomic_DNA"/>
</dbReference>
<accession>A0ABZ1YIG6</accession>
<keyword evidence="3" id="KW-1185">Reference proteome</keyword>
<feature type="transmembrane region" description="Helical" evidence="1">
    <location>
        <begin position="58"/>
        <end position="79"/>
    </location>
</feature>
<evidence type="ECO:0008006" key="4">
    <source>
        <dbReference type="Google" id="ProtNLM"/>
    </source>
</evidence>
<keyword evidence="1" id="KW-0812">Transmembrane</keyword>
<evidence type="ECO:0000256" key="1">
    <source>
        <dbReference type="SAM" id="Phobius"/>
    </source>
</evidence>
<organism evidence="2 3">
    <name type="scientific">Nocardia vinacea</name>
    <dbReference type="NCBI Taxonomy" id="96468"/>
    <lineage>
        <taxon>Bacteria</taxon>
        <taxon>Bacillati</taxon>
        <taxon>Actinomycetota</taxon>
        <taxon>Actinomycetes</taxon>
        <taxon>Mycobacteriales</taxon>
        <taxon>Nocardiaceae</taxon>
        <taxon>Nocardia</taxon>
    </lineage>
</organism>
<feature type="transmembrane region" description="Helical" evidence="1">
    <location>
        <begin position="36"/>
        <end position="52"/>
    </location>
</feature>
<feature type="transmembrane region" description="Helical" evidence="1">
    <location>
        <begin position="6"/>
        <end position="24"/>
    </location>
</feature>
<gene>
    <name evidence="2" type="ORF">OG563_26710</name>
</gene>
<protein>
    <recommendedName>
        <fullName evidence="4">DUF2207 domain-containing protein</fullName>
    </recommendedName>
</protein>
<evidence type="ECO:0000313" key="2">
    <source>
        <dbReference type="EMBL" id="WUV42838.1"/>
    </source>
</evidence>
<keyword evidence="1" id="KW-1133">Transmembrane helix</keyword>
<evidence type="ECO:0000313" key="3">
    <source>
        <dbReference type="Proteomes" id="UP001432062"/>
    </source>
</evidence>
<dbReference type="RefSeq" id="WP_329405456.1">
    <property type="nucleotide sequence ID" value="NZ_CP109441.1"/>
</dbReference>
<name>A0ABZ1YIG6_9NOCA</name>
<keyword evidence="1" id="KW-0472">Membrane</keyword>
<proteinExistence type="predicted"/>
<sequence length="89" mass="9028">MFGILAALLLGGVGLLILGGWYATIRGFLKGGGWKISLPVGAVIAAIGVFVFQDSNPITLLLIVVGSFVIATLALAMLLEACGTPSAAR</sequence>
<dbReference type="Proteomes" id="UP001432062">
    <property type="component" value="Chromosome"/>
</dbReference>
<reference evidence="2" key="1">
    <citation type="submission" date="2022-10" db="EMBL/GenBank/DDBJ databases">
        <title>The complete genomes of actinobacterial strains from the NBC collection.</title>
        <authorList>
            <person name="Joergensen T.S."/>
            <person name="Alvarez Arevalo M."/>
            <person name="Sterndorff E.B."/>
            <person name="Faurdal D."/>
            <person name="Vuksanovic O."/>
            <person name="Mourched A.-S."/>
            <person name="Charusanti P."/>
            <person name="Shaw S."/>
            <person name="Blin K."/>
            <person name="Weber T."/>
        </authorList>
    </citation>
    <scope>NUCLEOTIDE SEQUENCE</scope>
    <source>
        <strain evidence="2">NBC_01482</strain>
    </source>
</reference>